<dbReference type="SUPFAM" id="SSF52540">
    <property type="entry name" value="P-loop containing nucleoside triphosphate hydrolases"/>
    <property type="match status" value="1"/>
</dbReference>
<dbReference type="AlphaFoldDB" id="A0A1G5S5L1"/>
<dbReference type="GO" id="GO:0016887">
    <property type="term" value="F:ATP hydrolysis activity"/>
    <property type="evidence" value="ECO:0007669"/>
    <property type="project" value="InterPro"/>
</dbReference>
<dbReference type="SMART" id="SM00382">
    <property type="entry name" value="AAA"/>
    <property type="match status" value="1"/>
</dbReference>
<dbReference type="EMBL" id="FMWL01000019">
    <property type="protein sequence ID" value="SCZ81488.1"/>
    <property type="molecule type" value="Genomic_DNA"/>
</dbReference>
<dbReference type="PANTHER" id="PTHR24220">
    <property type="entry name" value="IMPORT ATP-BINDING PROTEIN"/>
    <property type="match status" value="1"/>
</dbReference>
<feature type="domain" description="ABC transporter" evidence="3">
    <location>
        <begin position="9"/>
        <end position="235"/>
    </location>
</feature>
<dbReference type="RefSeq" id="WP_092592588.1">
    <property type="nucleotide sequence ID" value="NZ_FMWL01000019.1"/>
</dbReference>
<keyword evidence="4" id="KW-0449">Lipoprotein</keyword>
<dbReference type="GO" id="GO:0005524">
    <property type="term" value="F:ATP binding"/>
    <property type="evidence" value="ECO:0007669"/>
    <property type="project" value="UniProtKB-KW"/>
</dbReference>
<evidence type="ECO:0000313" key="4">
    <source>
        <dbReference type="EMBL" id="SCZ81488.1"/>
    </source>
</evidence>
<reference evidence="4 5" key="1">
    <citation type="submission" date="2016-10" db="EMBL/GenBank/DDBJ databases">
        <authorList>
            <person name="de Groot N.N."/>
        </authorList>
    </citation>
    <scope>NUCLEOTIDE SEQUENCE [LARGE SCALE GENOMIC DNA]</scope>
    <source>
        <strain evidence="4 5">DSM 2784</strain>
    </source>
</reference>
<keyword evidence="5" id="KW-1185">Reference proteome</keyword>
<keyword evidence="1" id="KW-0547">Nucleotide-binding</keyword>
<dbReference type="InterPro" id="IPR003439">
    <property type="entry name" value="ABC_transporter-like_ATP-bd"/>
</dbReference>
<proteinExistence type="predicted"/>
<dbReference type="InterPro" id="IPR015854">
    <property type="entry name" value="ABC_transpr_LolD-like"/>
</dbReference>
<organism evidence="4 5">
    <name type="scientific">Acidaminobacter hydrogenoformans DSM 2784</name>
    <dbReference type="NCBI Taxonomy" id="1120920"/>
    <lineage>
        <taxon>Bacteria</taxon>
        <taxon>Bacillati</taxon>
        <taxon>Bacillota</taxon>
        <taxon>Clostridia</taxon>
        <taxon>Peptostreptococcales</taxon>
        <taxon>Acidaminobacteraceae</taxon>
        <taxon>Acidaminobacter</taxon>
    </lineage>
</organism>
<accession>A0A1G5S5L1</accession>
<dbReference type="Pfam" id="PF00005">
    <property type="entry name" value="ABC_tran"/>
    <property type="match status" value="1"/>
</dbReference>
<protein>
    <submittedName>
        <fullName evidence="4">Lipoprotein-releasing system ATP-binding protein</fullName>
    </submittedName>
</protein>
<dbReference type="InterPro" id="IPR027417">
    <property type="entry name" value="P-loop_NTPase"/>
</dbReference>
<dbReference type="PROSITE" id="PS50893">
    <property type="entry name" value="ABC_TRANSPORTER_2"/>
    <property type="match status" value="1"/>
</dbReference>
<sequence>MVSYQPPAIKLLGVEKRFGKFKDRAALAGIDLSIEDGAVVNISGPGGAGKSTLLLIAGLVLKPDLGEVMLRGQSTSKLSSHALSRFRRQEMGLVSQRPALIPEFTVLENLLLSSQISNGTVETPHLSLVKKFILDTGLSGCEALFPAALSETQRKLVSLIGALVNMPSILLVDEPAAGMDNETAEIVSQLIFEANDKFRTTCVVVSNDRRIADRADRVIELREGRMAVDFTRKMD</sequence>
<evidence type="ECO:0000256" key="1">
    <source>
        <dbReference type="ARBA" id="ARBA00022741"/>
    </source>
</evidence>
<dbReference type="Proteomes" id="UP000199208">
    <property type="component" value="Unassembled WGS sequence"/>
</dbReference>
<keyword evidence="2 4" id="KW-0067">ATP-binding</keyword>
<dbReference type="OrthoDB" id="9802264at2"/>
<dbReference type="GO" id="GO:0022857">
    <property type="term" value="F:transmembrane transporter activity"/>
    <property type="evidence" value="ECO:0007669"/>
    <property type="project" value="TreeGrafter"/>
</dbReference>
<evidence type="ECO:0000259" key="3">
    <source>
        <dbReference type="PROSITE" id="PS50893"/>
    </source>
</evidence>
<dbReference type="STRING" id="1120920.SAMN03080599_02819"/>
<evidence type="ECO:0000313" key="5">
    <source>
        <dbReference type="Proteomes" id="UP000199208"/>
    </source>
</evidence>
<evidence type="ECO:0000256" key="2">
    <source>
        <dbReference type="ARBA" id="ARBA00022840"/>
    </source>
</evidence>
<dbReference type="InterPro" id="IPR003593">
    <property type="entry name" value="AAA+_ATPase"/>
</dbReference>
<gene>
    <name evidence="4" type="ORF">SAMN03080599_02819</name>
</gene>
<name>A0A1G5S5L1_9FIRM</name>
<dbReference type="GO" id="GO:0005886">
    <property type="term" value="C:plasma membrane"/>
    <property type="evidence" value="ECO:0007669"/>
    <property type="project" value="TreeGrafter"/>
</dbReference>
<dbReference type="Gene3D" id="3.40.50.300">
    <property type="entry name" value="P-loop containing nucleotide triphosphate hydrolases"/>
    <property type="match status" value="1"/>
</dbReference>